<proteinExistence type="predicted"/>
<keyword evidence="4" id="KW-0238">DNA-binding</keyword>
<keyword evidence="6" id="KW-0539">Nucleus</keyword>
<accession>A0A5N6MWM6</accession>
<dbReference type="InterPro" id="IPR044810">
    <property type="entry name" value="WRKY_plant"/>
</dbReference>
<dbReference type="EMBL" id="SZYD01000014">
    <property type="protein sequence ID" value="KAD4178843.1"/>
    <property type="molecule type" value="Genomic_DNA"/>
</dbReference>
<comment type="subcellular location">
    <subcellularLocation>
        <location evidence="1">Nucleus</location>
    </subcellularLocation>
</comment>
<dbReference type="PROSITE" id="PS50811">
    <property type="entry name" value="WRKY"/>
    <property type="match status" value="2"/>
</dbReference>
<keyword evidence="10" id="KW-1185">Reference proteome</keyword>
<evidence type="ECO:0000256" key="1">
    <source>
        <dbReference type="ARBA" id="ARBA00004123"/>
    </source>
</evidence>
<keyword evidence="3" id="KW-0805">Transcription regulation</keyword>
<feature type="region of interest" description="Disordered" evidence="7">
    <location>
        <begin position="133"/>
        <end position="156"/>
    </location>
</feature>
<gene>
    <name evidence="9" type="ORF">E3N88_27434</name>
</gene>
<dbReference type="GO" id="GO:0043565">
    <property type="term" value="F:sequence-specific DNA binding"/>
    <property type="evidence" value="ECO:0007669"/>
    <property type="project" value="InterPro"/>
</dbReference>
<sequence length="725" mass="81418">MDDHHSSHSHSTNTSNVDVSGDRRQVGDAAGFGSTGSGAGGGAKYKLMSPAKLPISRSTGVTVPPGLSPTSFLESPVLLTNIKVSASNFPQGEPSGQYHNQNQIEPQSYTSPSTTSWEMASPKEQNHMHIPHEETNGLGKPKDLMPTIQVDRSSDDGYNWRKYGQKVVKGSEHPRSYYKCTHPNCDVKKIFERSYTTGQITEIVYKGTHDHPKPQPSRRFSAGALLSMQDENPDKHQYQAFQAGSAYNGQNPNLEASGTPLQSPRQANQDHIDEIDDDDDDPYSKKRRTGFGTLDVTPVVKPIREPRVVVQTTSEVDILDDGYRWRKYGQKVVRGNPNPRSYYKCTSVGCTVRKHVERASHDPKAVITAYEGKHNHDVPVVKNNNHDLIGSGNQRTRLEENDAICLDLVVGNRLPEQPQVHVSNSNFRKVVHWNDVYGSRETEAEGCNNDHTALTCSSNPYPQNLERILAARVMHSFCAFLMNCQAKRTDVIRRNARSVMIGSRDQRRKLENDEELTHNHALNYPPGGTVLAIGDPSRNVIEMIFRSKSTNTPKYSINIKQVRKLNNSTQTLERFEKFRENVKNRAHDHQNRHPRNVVDGNEKLMFYGTKLTHCNNIGTSKLCKDNNICSIIKPDFYVPKKKRGIWLTTSCQDVITANANAEMIKGEMTIVVCRVISGRVKDLNDGDEDDYDSIEGVKPNYLFVRDPSAVLPCFVVILKCWRQLS</sequence>
<dbReference type="OrthoDB" id="771494at2759"/>
<dbReference type="SUPFAM" id="SSF56399">
    <property type="entry name" value="ADP-ribosylation"/>
    <property type="match status" value="1"/>
</dbReference>
<dbReference type="PANTHER" id="PTHR31221">
    <property type="entry name" value="WRKY TRANSCRIPTION FACTOR PROTEIN 1-RELATED"/>
    <property type="match status" value="1"/>
</dbReference>
<evidence type="ECO:0000256" key="3">
    <source>
        <dbReference type="ARBA" id="ARBA00023015"/>
    </source>
</evidence>
<evidence type="ECO:0000313" key="10">
    <source>
        <dbReference type="Proteomes" id="UP000326396"/>
    </source>
</evidence>
<organism evidence="9 10">
    <name type="scientific">Mikania micrantha</name>
    <name type="common">bitter vine</name>
    <dbReference type="NCBI Taxonomy" id="192012"/>
    <lineage>
        <taxon>Eukaryota</taxon>
        <taxon>Viridiplantae</taxon>
        <taxon>Streptophyta</taxon>
        <taxon>Embryophyta</taxon>
        <taxon>Tracheophyta</taxon>
        <taxon>Spermatophyta</taxon>
        <taxon>Magnoliopsida</taxon>
        <taxon>eudicotyledons</taxon>
        <taxon>Gunneridae</taxon>
        <taxon>Pentapetalae</taxon>
        <taxon>asterids</taxon>
        <taxon>campanulids</taxon>
        <taxon>Asterales</taxon>
        <taxon>Asteraceae</taxon>
        <taxon>Asteroideae</taxon>
        <taxon>Heliantheae alliance</taxon>
        <taxon>Eupatorieae</taxon>
        <taxon>Mikania</taxon>
    </lineage>
</organism>
<dbReference type="FunFam" id="2.20.25.80:FF:000001">
    <property type="entry name" value="WRKY transcription factor 33"/>
    <property type="match status" value="1"/>
</dbReference>
<feature type="domain" description="WRKY" evidence="8">
    <location>
        <begin position="314"/>
        <end position="379"/>
    </location>
</feature>
<evidence type="ECO:0000259" key="8">
    <source>
        <dbReference type="PROSITE" id="PS50811"/>
    </source>
</evidence>
<keyword evidence="5" id="KW-0804">Transcription</keyword>
<name>A0A5N6MWM6_9ASTR</name>
<feature type="compositionally biased region" description="Basic and acidic residues" evidence="7">
    <location>
        <begin position="133"/>
        <end position="143"/>
    </location>
</feature>
<dbReference type="GO" id="GO:0005634">
    <property type="term" value="C:nucleus"/>
    <property type="evidence" value="ECO:0007669"/>
    <property type="project" value="UniProtKB-SubCell"/>
</dbReference>
<dbReference type="GO" id="GO:0003700">
    <property type="term" value="F:DNA-binding transcription factor activity"/>
    <property type="evidence" value="ECO:0007669"/>
    <property type="project" value="InterPro"/>
</dbReference>
<feature type="region of interest" description="Disordered" evidence="7">
    <location>
        <begin position="1"/>
        <end position="42"/>
    </location>
</feature>
<dbReference type="Gene3D" id="2.20.25.80">
    <property type="entry name" value="WRKY domain"/>
    <property type="match status" value="2"/>
</dbReference>
<evidence type="ECO:0000256" key="5">
    <source>
        <dbReference type="ARBA" id="ARBA00023163"/>
    </source>
</evidence>
<feature type="compositionally biased region" description="Polar residues" evidence="7">
    <location>
        <begin position="97"/>
        <end position="118"/>
    </location>
</feature>
<evidence type="ECO:0000256" key="4">
    <source>
        <dbReference type="ARBA" id="ARBA00023125"/>
    </source>
</evidence>
<dbReference type="FunFam" id="2.20.25.80:FF:000006">
    <property type="entry name" value="WRKY transcription factor"/>
    <property type="match status" value="1"/>
</dbReference>
<feature type="region of interest" description="Disordered" evidence="7">
    <location>
        <begin position="88"/>
        <end position="118"/>
    </location>
</feature>
<evidence type="ECO:0000256" key="7">
    <source>
        <dbReference type="SAM" id="MobiDB-lite"/>
    </source>
</evidence>
<dbReference type="PANTHER" id="PTHR31221:SF193">
    <property type="entry name" value="WRKY TRANSCRIPTION FACTOR PROTEIN 1-RELATED"/>
    <property type="match status" value="1"/>
</dbReference>
<dbReference type="Pfam" id="PF03106">
    <property type="entry name" value="WRKY"/>
    <property type="match status" value="2"/>
</dbReference>
<evidence type="ECO:0000313" key="9">
    <source>
        <dbReference type="EMBL" id="KAD4178843.1"/>
    </source>
</evidence>
<keyword evidence="2" id="KW-0677">Repeat</keyword>
<feature type="region of interest" description="Disordered" evidence="7">
    <location>
        <begin position="246"/>
        <end position="290"/>
    </location>
</feature>
<dbReference type="InterPro" id="IPR003657">
    <property type="entry name" value="WRKY_dom"/>
</dbReference>
<protein>
    <recommendedName>
        <fullName evidence="8">WRKY domain-containing protein</fullName>
    </recommendedName>
</protein>
<dbReference type="Proteomes" id="UP000326396">
    <property type="component" value="Linkage Group LG4"/>
</dbReference>
<dbReference type="SUPFAM" id="SSF118290">
    <property type="entry name" value="WRKY DNA-binding domain"/>
    <property type="match status" value="2"/>
</dbReference>
<feature type="compositionally biased region" description="Gly residues" evidence="7">
    <location>
        <begin position="33"/>
        <end position="42"/>
    </location>
</feature>
<dbReference type="Gene3D" id="3.90.228.10">
    <property type="match status" value="1"/>
</dbReference>
<feature type="compositionally biased region" description="Polar residues" evidence="7">
    <location>
        <begin position="246"/>
        <end position="269"/>
    </location>
</feature>
<dbReference type="AlphaFoldDB" id="A0A5N6MWM6"/>
<comment type="caution">
    <text evidence="9">The sequence shown here is derived from an EMBL/GenBank/DDBJ whole genome shotgun (WGS) entry which is preliminary data.</text>
</comment>
<evidence type="ECO:0000256" key="6">
    <source>
        <dbReference type="ARBA" id="ARBA00023242"/>
    </source>
</evidence>
<dbReference type="InterPro" id="IPR036576">
    <property type="entry name" value="WRKY_dom_sf"/>
</dbReference>
<dbReference type="SMART" id="SM00774">
    <property type="entry name" value="WRKY"/>
    <property type="match status" value="2"/>
</dbReference>
<feature type="domain" description="WRKY" evidence="8">
    <location>
        <begin position="155"/>
        <end position="214"/>
    </location>
</feature>
<evidence type="ECO:0000256" key="2">
    <source>
        <dbReference type="ARBA" id="ARBA00022737"/>
    </source>
</evidence>
<reference evidence="9 10" key="1">
    <citation type="submission" date="2019-05" db="EMBL/GenBank/DDBJ databases">
        <title>Mikania micrantha, genome provides insights into the molecular mechanism of rapid growth.</title>
        <authorList>
            <person name="Liu B."/>
        </authorList>
    </citation>
    <scope>NUCLEOTIDE SEQUENCE [LARGE SCALE GENOMIC DNA]</scope>
    <source>
        <strain evidence="9">NLD-2019</strain>
        <tissue evidence="9">Leaf</tissue>
    </source>
</reference>